<dbReference type="CDD" id="cd09272">
    <property type="entry name" value="RNase_HI_RT_Ty1"/>
    <property type="match status" value="1"/>
</dbReference>
<dbReference type="Proteomes" id="UP001187471">
    <property type="component" value="Unassembled WGS sequence"/>
</dbReference>
<name>A0AA88U2C5_9ASTE</name>
<feature type="domain" description="Reverse transcriptase Ty1/copia-type" evidence="3">
    <location>
        <begin position="150"/>
        <end position="245"/>
    </location>
</feature>
<dbReference type="PANTHER" id="PTHR11439:SF470">
    <property type="entry name" value="CYSTEINE-RICH RLK (RECEPTOR-LIKE PROTEIN KINASE) 8"/>
    <property type="match status" value="1"/>
</dbReference>
<dbReference type="PANTHER" id="PTHR11439">
    <property type="entry name" value="GAG-POL-RELATED RETROTRANSPOSON"/>
    <property type="match status" value="1"/>
</dbReference>
<feature type="coiled-coil region" evidence="1">
    <location>
        <begin position="489"/>
        <end position="516"/>
    </location>
</feature>
<evidence type="ECO:0000256" key="2">
    <source>
        <dbReference type="SAM" id="MobiDB-lite"/>
    </source>
</evidence>
<dbReference type="AlphaFoldDB" id="A0AA88U2C5"/>
<dbReference type="InterPro" id="IPR013103">
    <property type="entry name" value="RVT_2"/>
</dbReference>
<dbReference type="Pfam" id="PF07727">
    <property type="entry name" value="RVT_2"/>
    <property type="match status" value="1"/>
</dbReference>
<organism evidence="4 5">
    <name type="scientific">Escallonia rubra</name>
    <dbReference type="NCBI Taxonomy" id="112253"/>
    <lineage>
        <taxon>Eukaryota</taxon>
        <taxon>Viridiplantae</taxon>
        <taxon>Streptophyta</taxon>
        <taxon>Embryophyta</taxon>
        <taxon>Tracheophyta</taxon>
        <taxon>Spermatophyta</taxon>
        <taxon>Magnoliopsida</taxon>
        <taxon>eudicotyledons</taxon>
        <taxon>Gunneridae</taxon>
        <taxon>Pentapetalae</taxon>
        <taxon>asterids</taxon>
        <taxon>campanulids</taxon>
        <taxon>Escalloniales</taxon>
        <taxon>Escalloniaceae</taxon>
        <taxon>Escallonia</taxon>
    </lineage>
</organism>
<evidence type="ECO:0000313" key="5">
    <source>
        <dbReference type="Proteomes" id="UP001187471"/>
    </source>
</evidence>
<reference evidence="4" key="1">
    <citation type="submission" date="2022-12" db="EMBL/GenBank/DDBJ databases">
        <title>Draft genome assemblies for two species of Escallonia (Escalloniales).</title>
        <authorList>
            <person name="Chanderbali A."/>
            <person name="Dervinis C."/>
            <person name="Anghel I."/>
            <person name="Soltis D."/>
            <person name="Soltis P."/>
            <person name="Zapata F."/>
        </authorList>
    </citation>
    <scope>NUCLEOTIDE SEQUENCE</scope>
    <source>
        <strain evidence="4">UCBG92.1500</strain>
        <tissue evidence="4">Leaf</tissue>
    </source>
</reference>
<evidence type="ECO:0000256" key="1">
    <source>
        <dbReference type="SAM" id="Coils"/>
    </source>
</evidence>
<sequence length="533" mass="59677">MGLCRTSYGIPSGDRGDTPPVIGGDPPPSSTATPSLGPPGIIAGPDPEISSPASLLSSPTAPSPTLGRGKRQKKAPYFFSGSEPRSYKDASHNPKWGAAMRAEIDALEANGTWTIEDLPSGKKPISSKWVYKIKFNSDGSIERYKARSHADHTLFTYRKAYVFLSVLVYVDDLIHAENNNTACSSFKQYLNDCFKLKNLGPFKYFLGIESARGPRGLFFSQCKYALDILSESGLSVSKPAVFPMEQNHGLALADGPLLFDPGPYRRLIGCLVYLTIIRHDICYAVHVLSQFMQFPRSQHWDPALWIYAFCDSDWASCPLIWRSLTRYFVSLGNSPISWRTKKQLTVSRSSAEAEYRSMAPYSNRPSLHRTLRSRILLCWCASNPTTPLLSRQSLSTHSIRPAIKERALEWKMPLATNTRRSARQIGPPKIPFAKEFVGKDWQTLHDCSIRNDNVPVPTEMSISLGSENFCDALIDGRKEMDSTSNSDMDVEKNKIIEQLNAQINELRRENIKLRKPYALMRAVTKTNQSIIKN</sequence>
<dbReference type="EMBL" id="JAVXUO010002905">
    <property type="protein sequence ID" value="KAK2968579.1"/>
    <property type="molecule type" value="Genomic_DNA"/>
</dbReference>
<dbReference type="SUPFAM" id="SSF56672">
    <property type="entry name" value="DNA/RNA polymerases"/>
    <property type="match status" value="1"/>
</dbReference>
<keyword evidence="1" id="KW-0175">Coiled coil</keyword>
<accession>A0AA88U2C5</accession>
<keyword evidence="5" id="KW-1185">Reference proteome</keyword>
<protein>
    <recommendedName>
        <fullName evidence="3">Reverse transcriptase Ty1/copia-type domain-containing protein</fullName>
    </recommendedName>
</protein>
<comment type="caution">
    <text evidence="4">The sequence shown here is derived from an EMBL/GenBank/DDBJ whole genome shotgun (WGS) entry which is preliminary data.</text>
</comment>
<gene>
    <name evidence="4" type="ORF">RJ640_009407</name>
</gene>
<proteinExistence type="predicted"/>
<feature type="compositionally biased region" description="Low complexity" evidence="2">
    <location>
        <begin position="50"/>
        <end position="66"/>
    </location>
</feature>
<dbReference type="InterPro" id="IPR043502">
    <property type="entry name" value="DNA/RNA_pol_sf"/>
</dbReference>
<evidence type="ECO:0000313" key="4">
    <source>
        <dbReference type="EMBL" id="KAK2968579.1"/>
    </source>
</evidence>
<feature type="region of interest" description="Disordered" evidence="2">
    <location>
        <begin position="1"/>
        <end position="94"/>
    </location>
</feature>
<evidence type="ECO:0000259" key="3">
    <source>
        <dbReference type="Pfam" id="PF07727"/>
    </source>
</evidence>